<gene>
    <name evidence="2" type="ORF">A9Y76_01825</name>
</gene>
<dbReference type="AlphaFoldDB" id="A0A191ZT67"/>
<dbReference type="STRING" id="190721.ACS15_0414"/>
<name>A0A191ZT67_9RALS</name>
<evidence type="ECO:0000259" key="1">
    <source>
        <dbReference type="Pfam" id="PF13723"/>
    </source>
</evidence>
<dbReference type="RefSeq" id="WP_064801538.1">
    <property type="nucleotide sequence ID" value="NZ_CP016022.1"/>
</dbReference>
<dbReference type="Gene3D" id="3.40.47.10">
    <property type="match status" value="1"/>
</dbReference>
<organism evidence="2 3">
    <name type="scientific">Ralstonia insidiosa</name>
    <dbReference type="NCBI Taxonomy" id="190721"/>
    <lineage>
        <taxon>Bacteria</taxon>
        <taxon>Pseudomonadati</taxon>
        <taxon>Pseudomonadota</taxon>
        <taxon>Betaproteobacteria</taxon>
        <taxon>Burkholderiales</taxon>
        <taxon>Burkholderiaceae</taxon>
        <taxon>Ralstonia</taxon>
    </lineage>
</organism>
<accession>A0A191ZT67</accession>
<sequence>MTRLSAFIEGIGLLGPGLPDWTQAAEVLAGRAAYAPERTILPAPTSLPPVERRRTGPVVKLALAVGHEAVAASGRDAATLATVFSSSGGDGQNCHVICETLASDDRKLSPTRFHNSVHNAPAGYWSIATHATAPSNVLCAHDGSFAAGLLESLCQVTVDGAANLLIVYDSDYPEPLRAVRPVPDAFAVALVLAPEPSTHTLARIDVALTDAHATTLAHAELEALRGGNPAARVLPLLEALATQRSQSVVLDYLPDTRLQVDVALRGADGVFSTGAP</sequence>
<dbReference type="SUPFAM" id="SSF53901">
    <property type="entry name" value="Thiolase-like"/>
    <property type="match status" value="1"/>
</dbReference>
<dbReference type="Pfam" id="PF13723">
    <property type="entry name" value="Ketoacyl-synt_2"/>
    <property type="match status" value="1"/>
</dbReference>
<dbReference type="GO" id="GO:0016746">
    <property type="term" value="F:acyltransferase activity"/>
    <property type="evidence" value="ECO:0007669"/>
    <property type="project" value="InterPro"/>
</dbReference>
<dbReference type="EMBL" id="CP016022">
    <property type="protein sequence ID" value="ANJ71296.1"/>
    <property type="molecule type" value="Genomic_DNA"/>
</dbReference>
<evidence type="ECO:0000313" key="2">
    <source>
        <dbReference type="EMBL" id="ANJ71296.1"/>
    </source>
</evidence>
<protein>
    <submittedName>
        <fullName evidence="2">3-oxoacyl-ACP synthase</fullName>
    </submittedName>
</protein>
<reference evidence="3" key="1">
    <citation type="submission" date="2016-06" db="EMBL/GenBank/DDBJ databases">
        <authorList>
            <person name="Xu Y."/>
            <person name="Nagy A."/>
            <person name="Yan X."/>
            <person name="Kim S.W."/>
            <person name="Haley B."/>
            <person name="Liu N.T."/>
            <person name="Nou X."/>
        </authorList>
    </citation>
    <scope>NUCLEOTIDE SEQUENCE [LARGE SCALE GENOMIC DNA]</scope>
    <source>
        <strain evidence="3">ATCC 49129</strain>
    </source>
</reference>
<dbReference type="InterPro" id="IPR016039">
    <property type="entry name" value="Thiolase-like"/>
</dbReference>
<dbReference type="InterPro" id="IPR014030">
    <property type="entry name" value="Ketoacyl_synth_N"/>
</dbReference>
<keyword evidence="3" id="KW-1185">Reference proteome</keyword>
<evidence type="ECO:0000313" key="3">
    <source>
        <dbReference type="Proteomes" id="UP000078572"/>
    </source>
</evidence>
<dbReference type="GeneID" id="61524743"/>
<dbReference type="Proteomes" id="UP000078572">
    <property type="component" value="Chromosome 1"/>
</dbReference>
<proteinExistence type="predicted"/>
<feature type="domain" description="Beta-ketoacyl synthase-like N-terminal" evidence="1">
    <location>
        <begin position="35"/>
        <end position="220"/>
    </location>
</feature>
<dbReference type="OrthoDB" id="9798676at2"/>